<dbReference type="InterPro" id="IPR016163">
    <property type="entry name" value="Ald_DH_C"/>
</dbReference>
<protein>
    <recommendedName>
        <fullName evidence="5">Aldehyde dehydrogenase domain-containing protein</fullName>
    </recommendedName>
</protein>
<evidence type="ECO:0000256" key="2">
    <source>
        <dbReference type="ARBA" id="ARBA00023002"/>
    </source>
</evidence>
<dbReference type="AlphaFoldDB" id="A0A7S1NJ85"/>
<reference evidence="6" key="1">
    <citation type="submission" date="2021-01" db="EMBL/GenBank/DDBJ databases">
        <authorList>
            <person name="Corre E."/>
            <person name="Pelletier E."/>
            <person name="Niang G."/>
            <person name="Scheremetjew M."/>
            <person name="Finn R."/>
            <person name="Kale V."/>
            <person name="Holt S."/>
            <person name="Cochrane G."/>
            <person name="Meng A."/>
            <person name="Brown T."/>
            <person name="Cohen L."/>
        </authorList>
    </citation>
    <scope>NUCLEOTIDE SEQUENCE</scope>
    <source>
        <strain evidence="6">NIES-381</strain>
    </source>
</reference>
<dbReference type="Pfam" id="PF00171">
    <property type="entry name" value="Aldedh"/>
    <property type="match status" value="1"/>
</dbReference>
<dbReference type="GO" id="GO:0016620">
    <property type="term" value="F:oxidoreductase activity, acting on the aldehyde or oxo group of donors, NAD or NADP as acceptor"/>
    <property type="evidence" value="ECO:0007669"/>
    <property type="project" value="InterPro"/>
</dbReference>
<evidence type="ECO:0000256" key="1">
    <source>
        <dbReference type="ARBA" id="ARBA00009986"/>
    </source>
</evidence>
<dbReference type="InterPro" id="IPR016161">
    <property type="entry name" value="Ald_DH/histidinol_DH"/>
</dbReference>
<comment type="pathway">
    <text evidence="4">Amine and polyamine biosynthesis; betaine biosynthesis via choline pathway; betaine from betaine aldehyde: step 1/1.</text>
</comment>
<comment type="similarity">
    <text evidence="1">Belongs to the aldehyde dehydrogenase family.</text>
</comment>
<dbReference type="FunFam" id="3.40.309.10:FF:000012">
    <property type="entry name" value="Betaine aldehyde dehydrogenase"/>
    <property type="match status" value="1"/>
</dbReference>
<evidence type="ECO:0000256" key="4">
    <source>
        <dbReference type="ARBA" id="ARBA00037921"/>
    </source>
</evidence>
<evidence type="ECO:0000256" key="3">
    <source>
        <dbReference type="ARBA" id="ARBA00023027"/>
    </source>
</evidence>
<feature type="domain" description="Aldehyde dehydrogenase" evidence="5">
    <location>
        <begin position="36"/>
        <end position="503"/>
    </location>
</feature>
<dbReference type="FunFam" id="3.40.605.10:FF:000007">
    <property type="entry name" value="NAD/NADP-dependent betaine aldehyde dehydrogenase"/>
    <property type="match status" value="1"/>
</dbReference>
<dbReference type="PROSITE" id="PS00070">
    <property type="entry name" value="ALDEHYDE_DEHYDR_CYS"/>
    <property type="match status" value="1"/>
</dbReference>
<dbReference type="PANTHER" id="PTHR43860">
    <property type="entry name" value="BETAINE ALDEHYDE DEHYDROGENASE"/>
    <property type="match status" value="1"/>
</dbReference>
<evidence type="ECO:0000313" key="6">
    <source>
        <dbReference type="EMBL" id="CAD9024503.1"/>
    </source>
</evidence>
<proteinExistence type="inferred from homology"/>
<keyword evidence="3" id="KW-0520">NAD</keyword>
<dbReference type="FunFam" id="3.40.605.10:FF:000026">
    <property type="entry name" value="Aldehyde dehydrogenase, putative"/>
    <property type="match status" value="1"/>
</dbReference>
<dbReference type="Gene3D" id="3.40.309.10">
    <property type="entry name" value="Aldehyde Dehydrogenase, Chain A, domain 2"/>
    <property type="match status" value="1"/>
</dbReference>
<keyword evidence="2" id="KW-0560">Oxidoreductase</keyword>
<dbReference type="PANTHER" id="PTHR43860:SF2">
    <property type="entry name" value="BETAINE ALDEHYDE DEHYDROGENASE-RELATED"/>
    <property type="match status" value="1"/>
</dbReference>
<evidence type="ECO:0000259" key="5">
    <source>
        <dbReference type="Pfam" id="PF00171"/>
    </source>
</evidence>
<organism evidence="6">
    <name type="scientific">Eutreptiella gymnastica</name>
    <dbReference type="NCBI Taxonomy" id="73025"/>
    <lineage>
        <taxon>Eukaryota</taxon>
        <taxon>Discoba</taxon>
        <taxon>Euglenozoa</taxon>
        <taxon>Euglenida</taxon>
        <taxon>Spirocuta</taxon>
        <taxon>Euglenophyceae</taxon>
        <taxon>Eutreptiales</taxon>
        <taxon>Eutreptiaceae</taxon>
        <taxon>Eutreptiella</taxon>
    </lineage>
</organism>
<dbReference type="InterPro" id="IPR015590">
    <property type="entry name" value="Aldehyde_DH_dom"/>
</dbReference>
<dbReference type="EMBL" id="HBGA01095316">
    <property type="protein sequence ID" value="CAD9024503.1"/>
    <property type="molecule type" value="Transcribed_RNA"/>
</dbReference>
<name>A0A7S1NJ85_9EUGL</name>
<dbReference type="InterPro" id="IPR016162">
    <property type="entry name" value="Ald_DH_N"/>
</dbReference>
<dbReference type="SUPFAM" id="SSF53720">
    <property type="entry name" value="ALDH-like"/>
    <property type="match status" value="1"/>
</dbReference>
<dbReference type="InterPro" id="IPR016160">
    <property type="entry name" value="Ald_DH_CS_CYS"/>
</dbReference>
<accession>A0A7S1NJ85</accession>
<dbReference type="Gene3D" id="3.40.605.10">
    <property type="entry name" value="Aldehyde Dehydrogenase, Chain A, domain 1"/>
    <property type="match status" value="1"/>
</dbReference>
<gene>
    <name evidence="6" type="ORF">EGYM00392_LOCUS35628</name>
</gene>
<sequence>MHGSKGLHKALHYQRITTLPPTFKRQGKLFINNEFVQAKHGAELPVLAPRDGQVFAAVANASKDDVDKAVKAAKECFSNPEWRDLAPSHRSAMLRSIGDQLKERSEEFAVLESLDCGKPISEARADMDFCAGVFHYYANLVLDAIEREPLHVGDPKFASIVHKGPIGPVACITPWNYPLMQATMKVAPALAAGCTAVLKPSPLASLTCLQLGELVQGAGLPPGALNVITGGPPNGDAGSWLASHPDIAKLSFTGSSMAGKALLHASADLLRPTALELGGKGCMIVFEDAHIESAVDWCMYGIFTCAGQICSANSRALVHRSVAKQFMDRLAEETRRIKVGDPSDEGTKMGPVISAQSKAKILTFLQGARSQGCQFVAGGSSPDVGDLHGGYYVEPTVLANVPVGSAIWNEEIFGPVLAVNVFDTEDEAIVAANATRYGLADSVMTKDHDRLQRVADRLQSGTVWQNCSQFLDFTTPFGGAKQSGFGREYGAAGLDEYLQHKTVTSAEYGHSWNWFVAGPK</sequence>